<gene>
    <name evidence="8" type="ORF">D3H65_30375</name>
</gene>
<organism evidence="8 9">
    <name type="scientific">Paraflavitalea soli</name>
    <dbReference type="NCBI Taxonomy" id="2315862"/>
    <lineage>
        <taxon>Bacteria</taxon>
        <taxon>Pseudomonadati</taxon>
        <taxon>Bacteroidota</taxon>
        <taxon>Chitinophagia</taxon>
        <taxon>Chitinophagales</taxon>
        <taxon>Chitinophagaceae</taxon>
        <taxon>Paraflavitalea</taxon>
    </lineage>
</organism>
<evidence type="ECO:0000256" key="4">
    <source>
        <dbReference type="ARBA" id="ARBA00023136"/>
    </source>
</evidence>
<dbReference type="Gene3D" id="1.25.40.390">
    <property type="match status" value="1"/>
</dbReference>
<evidence type="ECO:0000313" key="8">
    <source>
        <dbReference type="EMBL" id="AXY78039.1"/>
    </source>
</evidence>
<keyword evidence="9" id="KW-1185">Reference proteome</keyword>
<dbReference type="InterPro" id="IPR011990">
    <property type="entry name" value="TPR-like_helical_dom_sf"/>
</dbReference>
<comment type="similarity">
    <text evidence="2">Belongs to the SusD family.</text>
</comment>
<dbReference type="AlphaFoldDB" id="A0A3B7MXT2"/>
<dbReference type="InterPro" id="IPR033985">
    <property type="entry name" value="SusD-like_N"/>
</dbReference>
<dbReference type="Proteomes" id="UP000263900">
    <property type="component" value="Chromosome"/>
</dbReference>
<dbReference type="OrthoDB" id="5694214at2"/>
<sequence>MPVAFWQVYGCPFNQLSSFKNIHRMKTKFILLVCTLLVVFTGCRKTLLDTKNENAYDALTYFKTKKEFNEAIIAGYAVLNHGGMMSREWYFNFDLMANDASPAFSLVGTELQLSNYSYTNANPDIVMLWASLYRMIFRANLALEVMKKWTPGTATEEGLKKQYTAEAHWLRGFGYFYLVSCWGRVPLKLDFEASLRNPEPRAAVADVWKLVEAEFSAAIPDLPVNYASGDLGRATKGAGIAYLGKAYLAQHKYGPAAEQFEKLTKAPYSYSLDPSFDNLYSDDNINSPEVVFAVNHVFTTDNTTYYMFDGWEGEDGKTAHTGRAQEYGFNDWYNVDLSDALVAAFRYGNPSLPGNPPYLDPRAKLTYYGSAGSGGDEDICDHCPGGPLPYTDQEIWHGLPAPLPNTWRKYEPYEFQQFTEAPRSGINTHVVRYADVKLMLAECYIEQNTKLPEAVGLINDVRNRPSVMAANYATNLSQANARIALRRERQIELAGEQSRWFDLRRWGIAKQTQNAERPPGAGQRAFEDKHLLLPIPLGERQTNQAVAGDIANDWN</sequence>
<dbReference type="SUPFAM" id="SSF48452">
    <property type="entry name" value="TPR-like"/>
    <property type="match status" value="1"/>
</dbReference>
<proteinExistence type="inferred from homology"/>
<dbReference type="InterPro" id="IPR012944">
    <property type="entry name" value="SusD_RagB_dom"/>
</dbReference>
<feature type="domain" description="SusD-like N-terminal" evidence="7">
    <location>
        <begin position="107"/>
        <end position="248"/>
    </location>
</feature>
<evidence type="ECO:0000256" key="5">
    <source>
        <dbReference type="ARBA" id="ARBA00023237"/>
    </source>
</evidence>
<dbReference type="Pfam" id="PF14322">
    <property type="entry name" value="SusD-like_3"/>
    <property type="match status" value="1"/>
</dbReference>
<evidence type="ECO:0000259" key="6">
    <source>
        <dbReference type="Pfam" id="PF07980"/>
    </source>
</evidence>
<keyword evidence="3" id="KW-0732">Signal</keyword>
<evidence type="ECO:0000256" key="2">
    <source>
        <dbReference type="ARBA" id="ARBA00006275"/>
    </source>
</evidence>
<dbReference type="GO" id="GO:0009279">
    <property type="term" value="C:cell outer membrane"/>
    <property type="evidence" value="ECO:0007669"/>
    <property type="project" value="UniProtKB-SubCell"/>
</dbReference>
<protein>
    <submittedName>
        <fullName evidence="8">RagB/SusD family nutrient uptake outer membrane protein</fullName>
    </submittedName>
</protein>
<reference evidence="8 9" key="1">
    <citation type="submission" date="2018-09" db="EMBL/GenBank/DDBJ databases">
        <title>Genome sequencing of strain 6GH32-13.</title>
        <authorList>
            <person name="Weon H.-Y."/>
            <person name="Heo J."/>
            <person name="Kwon S.-W."/>
        </authorList>
    </citation>
    <scope>NUCLEOTIDE SEQUENCE [LARGE SCALE GENOMIC DNA]</scope>
    <source>
        <strain evidence="8 9">5GH32-13</strain>
    </source>
</reference>
<accession>A0A3B7MXT2</accession>
<feature type="domain" description="RagB/SusD" evidence="6">
    <location>
        <begin position="417"/>
        <end position="542"/>
    </location>
</feature>
<keyword evidence="5" id="KW-0998">Cell outer membrane</keyword>
<name>A0A3B7MXT2_9BACT</name>
<dbReference type="Pfam" id="PF07980">
    <property type="entry name" value="SusD_RagB"/>
    <property type="match status" value="1"/>
</dbReference>
<evidence type="ECO:0000256" key="1">
    <source>
        <dbReference type="ARBA" id="ARBA00004442"/>
    </source>
</evidence>
<evidence type="ECO:0000313" key="9">
    <source>
        <dbReference type="Proteomes" id="UP000263900"/>
    </source>
</evidence>
<evidence type="ECO:0000259" key="7">
    <source>
        <dbReference type="Pfam" id="PF14322"/>
    </source>
</evidence>
<keyword evidence="4" id="KW-0472">Membrane</keyword>
<comment type="subcellular location">
    <subcellularLocation>
        <location evidence="1">Cell outer membrane</location>
    </subcellularLocation>
</comment>
<dbReference type="KEGG" id="pseg:D3H65_30375"/>
<dbReference type="EMBL" id="CP032157">
    <property type="protein sequence ID" value="AXY78039.1"/>
    <property type="molecule type" value="Genomic_DNA"/>
</dbReference>
<evidence type="ECO:0000256" key="3">
    <source>
        <dbReference type="ARBA" id="ARBA00022729"/>
    </source>
</evidence>